<dbReference type="InterPro" id="IPR001126">
    <property type="entry name" value="UmuC"/>
</dbReference>
<dbReference type="OrthoDB" id="9788640at2"/>
<evidence type="ECO:0000256" key="1">
    <source>
        <dbReference type="ARBA" id="ARBA00001946"/>
    </source>
</evidence>
<evidence type="ECO:0000313" key="10">
    <source>
        <dbReference type="Proteomes" id="UP000199205"/>
    </source>
</evidence>
<name>A0A1C3WBN7_9HYPH</name>
<dbReference type="InterPro" id="IPR017961">
    <property type="entry name" value="DNA_pol_Y-fam_little_finger"/>
</dbReference>
<evidence type="ECO:0000256" key="4">
    <source>
        <dbReference type="ARBA" id="ARBA00022763"/>
    </source>
</evidence>
<dbReference type="AlphaFoldDB" id="A0A1C3WBN7"/>
<feature type="domain" description="UmuC" evidence="7">
    <location>
        <begin position="32"/>
        <end position="130"/>
    </location>
</feature>
<dbReference type="GO" id="GO:0003684">
    <property type="term" value="F:damaged DNA binding"/>
    <property type="evidence" value="ECO:0007669"/>
    <property type="project" value="InterPro"/>
</dbReference>
<proteinExistence type="predicted"/>
<comment type="cofactor">
    <cofactor evidence="1">
        <name>Mg(2+)</name>
        <dbReference type="ChEBI" id="CHEBI:18420"/>
    </cofactor>
</comment>
<dbReference type="CDD" id="cd03468">
    <property type="entry name" value="PolY_like"/>
    <property type="match status" value="1"/>
</dbReference>
<dbReference type="EMBL" id="FMAF01000010">
    <property type="protein sequence ID" value="SCB37562.1"/>
    <property type="molecule type" value="Genomic_DNA"/>
</dbReference>
<dbReference type="InterPro" id="IPR050356">
    <property type="entry name" value="SulA_CellDiv_inhibitor"/>
</dbReference>
<evidence type="ECO:0000256" key="2">
    <source>
        <dbReference type="ARBA" id="ARBA00011245"/>
    </source>
</evidence>
<gene>
    <name evidence="9" type="ORF">GA0061101_11033</name>
</gene>
<protein>
    <recommendedName>
        <fullName evidence="3">DNA-directed DNA polymerase</fullName>
        <ecNumber evidence="3">2.7.7.7</ecNumber>
    </recommendedName>
</protein>
<evidence type="ECO:0000259" key="7">
    <source>
        <dbReference type="Pfam" id="PF00817"/>
    </source>
</evidence>
<dbReference type="GO" id="GO:0006281">
    <property type="term" value="P:DNA repair"/>
    <property type="evidence" value="ECO:0007669"/>
    <property type="project" value="InterPro"/>
</dbReference>
<organism evidence="9 10">
    <name type="scientific">Rhizobium lusitanum</name>
    <dbReference type="NCBI Taxonomy" id="293958"/>
    <lineage>
        <taxon>Bacteria</taxon>
        <taxon>Pseudomonadati</taxon>
        <taxon>Pseudomonadota</taxon>
        <taxon>Alphaproteobacteria</taxon>
        <taxon>Hyphomicrobiales</taxon>
        <taxon>Rhizobiaceae</taxon>
        <taxon>Rhizobium/Agrobacterium group</taxon>
        <taxon>Rhizobium</taxon>
    </lineage>
</organism>
<dbReference type="RefSeq" id="WP_092574645.1">
    <property type="nucleotide sequence ID" value="NZ_FMAF01000010.1"/>
</dbReference>
<reference evidence="9 10" key="1">
    <citation type="submission" date="2016-08" db="EMBL/GenBank/DDBJ databases">
        <authorList>
            <person name="Seilhamer J.J."/>
        </authorList>
    </citation>
    <scope>NUCLEOTIDE SEQUENCE [LARGE SCALE GENOMIC DNA]</scope>
    <source>
        <strain evidence="9 10">P1-7</strain>
    </source>
</reference>
<sequence>MPRVVSLFLPSWSTDRLRRKLGDAAPPPETPLVLIGREQRRRVVLAANAAAIAAGLRIGMPATKAQALVTGLVVMDADPVADAVALERLALWALQRYAPIVAADPPDGLVIDTTGADHLHGGEALMLSGMVNRFFASGIFARAAVADSWGAAHACARFLGDPTLVIPQGAQADAVHGLPIAALRLDPAIVAGLRVLGFNTIGELASQPRAPLTLRFGPELGRRLDQAMGRVAEPIDPVRTPELVEVRRSFGEPIAAPETIARYTARLVVQLCRALEEKGFGARRVDLLFHRVDSSYQAIRVGTATPVRDVKRLTRLLTDRIETIDPGFGIEIMSLTATHAEPLVERQVISSLVGEPEADVSGLIDILGNRIGERRLYRLAPVASDVPERSVARVAPMTPDNGETWPDHWPRPTRLLPHPERIETMALLPDHPPVSFTWRGIRRRVKRADGPERVFGEWWKRDAELAAVRDYFQVEDDAGERYWIFRSGDGEHGETGSHQWFLHGIFG</sequence>
<comment type="catalytic activity">
    <reaction evidence="6">
        <text>DNA(n) + a 2'-deoxyribonucleoside 5'-triphosphate = DNA(n+1) + diphosphate</text>
        <dbReference type="Rhea" id="RHEA:22508"/>
        <dbReference type="Rhea" id="RHEA-COMP:17339"/>
        <dbReference type="Rhea" id="RHEA-COMP:17340"/>
        <dbReference type="ChEBI" id="CHEBI:33019"/>
        <dbReference type="ChEBI" id="CHEBI:61560"/>
        <dbReference type="ChEBI" id="CHEBI:173112"/>
        <dbReference type="EC" id="2.7.7.7"/>
    </reaction>
</comment>
<comment type="function">
    <text evidence="5">Poorly processive, error-prone DNA polymerase involved in untargeted mutagenesis. Copies undamaged DNA at stalled replication forks, which arise in vivo from mismatched or misaligned primer ends. These misaligned primers can be extended by PolIV. Exhibits no 3'-5' exonuclease (proofreading) activity. May be involved in translesional synthesis, in conjunction with the beta clamp from PolIII.</text>
</comment>
<evidence type="ECO:0000313" key="9">
    <source>
        <dbReference type="EMBL" id="SCB37562.1"/>
    </source>
</evidence>
<dbReference type="PANTHER" id="PTHR35369:SF2">
    <property type="entry name" value="BLR3025 PROTEIN"/>
    <property type="match status" value="1"/>
</dbReference>
<evidence type="ECO:0000256" key="6">
    <source>
        <dbReference type="ARBA" id="ARBA00049244"/>
    </source>
</evidence>
<dbReference type="Pfam" id="PF00817">
    <property type="entry name" value="IMS"/>
    <property type="match status" value="1"/>
</dbReference>
<dbReference type="InterPro" id="IPR043502">
    <property type="entry name" value="DNA/RNA_pol_sf"/>
</dbReference>
<evidence type="ECO:0000259" key="8">
    <source>
        <dbReference type="Pfam" id="PF11799"/>
    </source>
</evidence>
<evidence type="ECO:0000256" key="3">
    <source>
        <dbReference type="ARBA" id="ARBA00012417"/>
    </source>
</evidence>
<dbReference type="PANTHER" id="PTHR35369">
    <property type="entry name" value="BLR3025 PROTEIN-RELATED"/>
    <property type="match status" value="1"/>
</dbReference>
<keyword evidence="4" id="KW-0227">DNA damage</keyword>
<dbReference type="EC" id="2.7.7.7" evidence="3"/>
<comment type="subunit">
    <text evidence="2">Monomer.</text>
</comment>
<dbReference type="Pfam" id="PF11799">
    <property type="entry name" value="IMS_C"/>
    <property type="match status" value="1"/>
</dbReference>
<accession>A0A1C3WBN7</accession>
<evidence type="ECO:0000256" key="5">
    <source>
        <dbReference type="ARBA" id="ARBA00025589"/>
    </source>
</evidence>
<dbReference type="Proteomes" id="UP000199205">
    <property type="component" value="Unassembled WGS sequence"/>
</dbReference>
<feature type="domain" description="DNA polymerase Y-family little finger" evidence="8">
    <location>
        <begin position="247"/>
        <end position="339"/>
    </location>
</feature>
<dbReference type="SUPFAM" id="SSF56672">
    <property type="entry name" value="DNA/RNA polymerases"/>
    <property type="match status" value="1"/>
</dbReference>